<keyword evidence="4" id="KW-0677">Repeat</keyword>
<dbReference type="GO" id="GO:0005737">
    <property type="term" value="C:cytoplasm"/>
    <property type="evidence" value="ECO:0007669"/>
    <property type="project" value="UniProtKB-SubCell"/>
</dbReference>
<dbReference type="OrthoDB" id="207120at2759"/>
<dbReference type="PANTHER" id="PTHR24155">
    <property type="entry name" value="OSTEOCLAST-STIMULATING FACTOR 1"/>
    <property type="match status" value="1"/>
</dbReference>
<sequence length="218" mass="24209">MSATKPIPRRPPPPVPKRGHVKVVQAMYSYTAKTPEELSFEEGDVLYITEQNDSGWWKAKCGTKNGLIPSNYVEEHTECVQYPLHEAARRGNFQFLTECIKNGVSVNALDKSGSTPAHWASHAGHIQCLQSLLAVNNIEINVQNRLGDTPLHSAAWKGHVEAVKMLIEKGALTDIRNKDKKIPSDLTTNSEILVLLQNSDNCQDADDYLNDTEESDSD</sequence>
<keyword evidence="3" id="KW-0963">Cytoplasm</keyword>
<evidence type="ECO:0000313" key="11">
    <source>
        <dbReference type="EMBL" id="CAE1253235.1"/>
    </source>
</evidence>
<dbReference type="InterPro" id="IPR001452">
    <property type="entry name" value="SH3_domain"/>
</dbReference>
<keyword evidence="12" id="KW-1185">Reference proteome</keyword>
<evidence type="ECO:0000256" key="2">
    <source>
        <dbReference type="ARBA" id="ARBA00022443"/>
    </source>
</evidence>
<evidence type="ECO:0000256" key="6">
    <source>
        <dbReference type="ARBA" id="ARBA00037432"/>
    </source>
</evidence>
<evidence type="ECO:0000256" key="1">
    <source>
        <dbReference type="ARBA" id="ARBA00004496"/>
    </source>
</evidence>
<evidence type="ECO:0000256" key="8">
    <source>
        <dbReference type="PROSITE-ProRule" id="PRU00023"/>
    </source>
</evidence>
<dbReference type="PRINTS" id="PR00452">
    <property type="entry name" value="SH3DOMAIN"/>
</dbReference>
<dbReference type="EMBL" id="CAHIKZ030001112">
    <property type="protein sequence ID" value="CAE1253235.1"/>
    <property type="molecule type" value="Genomic_DNA"/>
</dbReference>
<accession>A0A812C4W4</accession>
<feature type="repeat" description="ANK" evidence="8">
    <location>
        <begin position="146"/>
        <end position="178"/>
    </location>
</feature>
<dbReference type="SMART" id="SM00248">
    <property type="entry name" value="ANK"/>
    <property type="match status" value="3"/>
</dbReference>
<keyword evidence="2 9" id="KW-0728">SH3 domain</keyword>
<dbReference type="PANTHER" id="PTHR24155:SF10">
    <property type="entry name" value="OSTEOCLAST-STIMULATING FACTOR 1"/>
    <property type="match status" value="1"/>
</dbReference>
<evidence type="ECO:0000256" key="9">
    <source>
        <dbReference type="PROSITE-ProRule" id="PRU00192"/>
    </source>
</evidence>
<dbReference type="Proteomes" id="UP000597762">
    <property type="component" value="Unassembled WGS sequence"/>
</dbReference>
<dbReference type="SUPFAM" id="SSF48403">
    <property type="entry name" value="Ankyrin repeat"/>
    <property type="match status" value="1"/>
</dbReference>
<dbReference type="InterPro" id="IPR002110">
    <property type="entry name" value="Ankyrin_rpt"/>
</dbReference>
<name>A0A812C4W4_ACAPH</name>
<organism evidence="11 12">
    <name type="scientific">Acanthosepion pharaonis</name>
    <name type="common">Pharaoh cuttlefish</name>
    <name type="synonym">Sepia pharaonis</name>
    <dbReference type="NCBI Taxonomy" id="158019"/>
    <lineage>
        <taxon>Eukaryota</taxon>
        <taxon>Metazoa</taxon>
        <taxon>Spiralia</taxon>
        <taxon>Lophotrochozoa</taxon>
        <taxon>Mollusca</taxon>
        <taxon>Cephalopoda</taxon>
        <taxon>Coleoidea</taxon>
        <taxon>Decapodiformes</taxon>
        <taxon>Sepiida</taxon>
        <taxon>Sepiina</taxon>
        <taxon>Sepiidae</taxon>
        <taxon>Acanthosepion</taxon>
    </lineage>
</organism>
<keyword evidence="5 8" id="KW-0040">ANK repeat</keyword>
<dbReference type="PRINTS" id="PR00499">
    <property type="entry name" value="P67PHOX"/>
</dbReference>
<dbReference type="PROSITE" id="PS50297">
    <property type="entry name" value="ANK_REP_REGION"/>
    <property type="match status" value="1"/>
</dbReference>
<evidence type="ECO:0000256" key="3">
    <source>
        <dbReference type="ARBA" id="ARBA00022490"/>
    </source>
</evidence>
<feature type="repeat" description="ANK" evidence="8">
    <location>
        <begin position="83"/>
        <end position="111"/>
    </location>
</feature>
<evidence type="ECO:0000256" key="5">
    <source>
        <dbReference type="ARBA" id="ARBA00023043"/>
    </source>
</evidence>
<dbReference type="PROSITE" id="PS50088">
    <property type="entry name" value="ANK_REPEAT"/>
    <property type="match status" value="3"/>
</dbReference>
<dbReference type="PROSITE" id="PS50002">
    <property type="entry name" value="SH3"/>
    <property type="match status" value="1"/>
</dbReference>
<evidence type="ECO:0000313" key="12">
    <source>
        <dbReference type="Proteomes" id="UP000597762"/>
    </source>
</evidence>
<comment type="caution">
    <text evidence="11">The sequence shown here is derived from an EMBL/GenBank/DDBJ whole genome shotgun (WGS) entry which is preliminary data.</text>
</comment>
<evidence type="ECO:0000259" key="10">
    <source>
        <dbReference type="PROSITE" id="PS50002"/>
    </source>
</evidence>
<dbReference type="InterPro" id="IPR036770">
    <property type="entry name" value="Ankyrin_rpt-contain_sf"/>
</dbReference>
<dbReference type="SMART" id="SM00326">
    <property type="entry name" value="SH3"/>
    <property type="match status" value="1"/>
</dbReference>
<protein>
    <recommendedName>
        <fullName evidence="7">Osteoclast-stimulating factor 1</fullName>
    </recommendedName>
</protein>
<dbReference type="CDD" id="cd11772">
    <property type="entry name" value="SH3_OSTF1"/>
    <property type="match status" value="1"/>
</dbReference>
<dbReference type="GO" id="GO:0007165">
    <property type="term" value="P:signal transduction"/>
    <property type="evidence" value="ECO:0007669"/>
    <property type="project" value="TreeGrafter"/>
</dbReference>
<comment type="subcellular location">
    <subcellularLocation>
        <location evidence="1">Cytoplasm</location>
    </subcellularLocation>
</comment>
<feature type="repeat" description="ANK" evidence="8">
    <location>
        <begin position="112"/>
        <end position="145"/>
    </location>
</feature>
<evidence type="ECO:0000256" key="4">
    <source>
        <dbReference type="ARBA" id="ARBA00022737"/>
    </source>
</evidence>
<proteinExistence type="predicted"/>
<dbReference type="Gene3D" id="1.25.40.20">
    <property type="entry name" value="Ankyrin repeat-containing domain"/>
    <property type="match status" value="2"/>
</dbReference>
<evidence type="ECO:0000256" key="7">
    <source>
        <dbReference type="ARBA" id="ARBA00040640"/>
    </source>
</evidence>
<dbReference type="Pfam" id="PF12796">
    <property type="entry name" value="Ank_2"/>
    <property type="match status" value="1"/>
</dbReference>
<dbReference type="Gene3D" id="2.30.30.40">
    <property type="entry name" value="SH3 Domains"/>
    <property type="match status" value="1"/>
</dbReference>
<dbReference type="SUPFAM" id="SSF50044">
    <property type="entry name" value="SH3-domain"/>
    <property type="match status" value="1"/>
</dbReference>
<dbReference type="FunFam" id="2.30.30.40:FF:000072">
    <property type="entry name" value="Unconventional Myosin IB"/>
    <property type="match status" value="1"/>
</dbReference>
<reference evidence="11" key="1">
    <citation type="submission" date="2021-01" db="EMBL/GenBank/DDBJ databases">
        <authorList>
            <person name="Li R."/>
            <person name="Bekaert M."/>
        </authorList>
    </citation>
    <scope>NUCLEOTIDE SEQUENCE</scope>
    <source>
        <strain evidence="11">Farmed</strain>
    </source>
</reference>
<dbReference type="InterPro" id="IPR036028">
    <property type="entry name" value="SH3-like_dom_sf"/>
</dbReference>
<gene>
    <name evidence="11" type="ORF">SPHA_28293</name>
</gene>
<comment type="function">
    <text evidence="6">Induces bone resorption, acting probably through a signaling cascade which results in the secretion of factor(s) enhancing osteoclast formation and activity.</text>
</comment>
<feature type="domain" description="SH3" evidence="10">
    <location>
        <begin position="19"/>
        <end position="78"/>
    </location>
</feature>
<dbReference type="Pfam" id="PF00018">
    <property type="entry name" value="SH3_1"/>
    <property type="match status" value="1"/>
</dbReference>
<dbReference type="AlphaFoldDB" id="A0A812C4W4"/>